<dbReference type="InterPro" id="IPR036179">
    <property type="entry name" value="Ig-like_dom_sf"/>
</dbReference>
<feature type="compositionally biased region" description="Polar residues" evidence="8">
    <location>
        <begin position="23"/>
        <end position="35"/>
    </location>
</feature>
<evidence type="ECO:0000256" key="2">
    <source>
        <dbReference type="ARBA" id="ARBA00004613"/>
    </source>
</evidence>
<reference evidence="11" key="1">
    <citation type="journal article" date="2013" name="Science">
        <title>Comparative analysis of bat genomes provides insight into the evolution of flight and immunity.</title>
        <authorList>
            <person name="Zhang G."/>
            <person name="Cowled C."/>
            <person name="Shi Z."/>
            <person name="Huang Z."/>
            <person name="Bishop-Lilly K.A."/>
            <person name="Fang X."/>
            <person name="Wynne J.W."/>
            <person name="Xiong Z."/>
            <person name="Baker M.L."/>
            <person name="Zhao W."/>
            <person name="Tachedjian M."/>
            <person name="Zhu Y."/>
            <person name="Zhou P."/>
            <person name="Jiang X."/>
            <person name="Ng J."/>
            <person name="Yang L."/>
            <person name="Wu L."/>
            <person name="Xiao J."/>
            <person name="Feng Y."/>
            <person name="Chen Y."/>
            <person name="Sun X."/>
            <person name="Zhang Y."/>
            <person name="Marsh G.A."/>
            <person name="Crameri G."/>
            <person name="Broder C.C."/>
            <person name="Frey K.G."/>
            <person name="Wang L.F."/>
            <person name="Wang J."/>
        </authorList>
    </citation>
    <scope>NUCLEOTIDE SEQUENCE [LARGE SCALE GENOMIC DNA]</scope>
</reference>
<dbReference type="FunFam" id="2.60.40.10:FF:000463">
    <property type="entry name" value="Immunoglobulin heavy constant gamma 1"/>
    <property type="match status" value="1"/>
</dbReference>
<dbReference type="PROSITE" id="PS50835">
    <property type="entry name" value="IG_LIKE"/>
    <property type="match status" value="4"/>
</dbReference>
<comment type="subcellular location">
    <subcellularLocation>
        <location evidence="1">Cell membrane</location>
    </subcellularLocation>
    <subcellularLocation>
        <location evidence="2">Secreted</location>
    </subcellularLocation>
</comment>
<keyword evidence="6" id="KW-1015">Disulfide bond</keyword>
<evidence type="ECO:0000313" key="11">
    <source>
        <dbReference type="Proteomes" id="UP000010552"/>
    </source>
</evidence>
<evidence type="ECO:0000256" key="5">
    <source>
        <dbReference type="ARBA" id="ARBA00023136"/>
    </source>
</evidence>
<sequence length="460" mass="50465">MPPPPHPAVPTTDSRGPSRRSAVLTQPRSRPTASTQAPAVFPLVSCCEGTSTAALSVTLGCLVRDYFPGPVTVTWDVGTLTKNTVTFPATLHSTSNLYTTISQVTASGEWATQKFTCQVEHPGSAAVSRSFRVCATNYTQPTVKLLHSSCDPSGDTHATVQLLCLISDFTPGDIEVTWLVDGQKAENVFPYISPHKQEGKLASAHSQLNITQGQWVSQSTYTCRVNYLGFIIEDHARSCPESEPRGVSVYLIPPSPLDLYIHKSPKITCLVVDLASVDGMSLKWSREGEDLVDKATEVPKHHFNMTYTVTSTLPVDADDWIEGVTYRCEVSHPHLPRAIARTIAKTPGKRAAPEVYVFLPPEESQGTKDTVTLTCLVQNFFPVDISVQWLRNDAPVQTDQQATTQPLKANSSSPAFFVFSRLEVRRADWEKRDKFTCQVVHEALPGSRTLKKSVSKEPGN</sequence>
<feature type="domain" description="Ig-like" evidence="9">
    <location>
        <begin position="141"/>
        <end position="248"/>
    </location>
</feature>
<protein>
    <submittedName>
        <fullName evidence="10">Ig epsilon chain C region</fullName>
    </submittedName>
</protein>
<dbReference type="InterPro" id="IPR003006">
    <property type="entry name" value="Ig/MHC_CS"/>
</dbReference>
<dbReference type="SUPFAM" id="SSF48726">
    <property type="entry name" value="Immunoglobulin"/>
    <property type="match status" value="4"/>
</dbReference>
<dbReference type="Gene3D" id="2.60.40.10">
    <property type="entry name" value="Immunoglobulins"/>
    <property type="match status" value="4"/>
</dbReference>
<dbReference type="SMART" id="SM00407">
    <property type="entry name" value="IGc1"/>
    <property type="match status" value="4"/>
</dbReference>
<accession>L5JR68</accession>
<keyword evidence="3" id="KW-1003">Cell membrane</keyword>
<evidence type="ECO:0000256" key="1">
    <source>
        <dbReference type="ARBA" id="ARBA00004236"/>
    </source>
</evidence>
<dbReference type="AlphaFoldDB" id="L5JR68"/>
<dbReference type="InterPro" id="IPR013783">
    <property type="entry name" value="Ig-like_fold"/>
</dbReference>
<feature type="domain" description="Ig-like" evidence="9">
    <location>
        <begin position="353"/>
        <end position="455"/>
    </location>
</feature>
<evidence type="ECO:0000256" key="6">
    <source>
        <dbReference type="ARBA" id="ARBA00023157"/>
    </source>
</evidence>
<evidence type="ECO:0000256" key="4">
    <source>
        <dbReference type="ARBA" id="ARBA00022525"/>
    </source>
</evidence>
<evidence type="ECO:0000256" key="8">
    <source>
        <dbReference type="SAM" id="MobiDB-lite"/>
    </source>
</evidence>
<dbReference type="Pfam" id="PF07654">
    <property type="entry name" value="C1-set"/>
    <property type="match status" value="4"/>
</dbReference>
<gene>
    <name evidence="10" type="ORF">PAL_GLEAN10020985</name>
</gene>
<dbReference type="GO" id="GO:0042113">
    <property type="term" value="P:B cell activation"/>
    <property type="evidence" value="ECO:0007669"/>
    <property type="project" value="UniProtKB-ARBA"/>
</dbReference>
<keyword evidence="11" id="KW-1185">Reference proteome</keyword>
<keyword evidence="4" id="KW-0964">Secreted</keyword>
<dbReference type="GO" id="GO:0005886">
    <property type="term" value="C:plasma membrane"/>
    <property type="evidence" value="ECO:0007669"/>
    <property type="project" value="UniProtKB-SubCell"/>
</dbReference>
<dbReference type="GO" id="GO:1903131">
    <property type="term" value="P:mononuclear cell differentiation"/>
    <property type="evidence" value="ECO:0007669"/>
    <property type="project" value="UniProtKB-ARBA"/>
</dbReference>
<evidence type="ECO:0000256" key="7">
    <source>
        <dbReference type="ARBA" id="ARBA00023319"/>
    </source>
</evidence>
<proteinExistence type="predicted"/>
<dbReference type="PROSITE" id="PS00290">
    <property type="entry name" value="IG_MHC"/>
    <property type="match status" value="2"/>
</dbReference>
<feature type="domain" description="Ig-like" evidence="9">
    <location>
        <begin position="267"/>
        <end position="344"/>
    </location>
</feature>
<keyword evidence="5" id="KW-0472">Membrane</keyword>
<dbReference type="CDD" id="cd05768">
    <property type="entry name" value="IgC1_CH3_IgAGD_CH4_IgAEM"/>
    <property type="match status" value="1"/>
</dbReference>
<keyword evidence="7" id="KW-0393">Immunoglobulin domain</keyword>
<dbReference type="EMBL" id="KB031153">
    <property type="protein sequence ID" value="ELK01276.1"/>
    <property type="molecule type" value="Genomic_DNA"/>
</dbReference>
<evidence type="ECO:0000259" key="9">
    <source>
        <dbReference type="PROSITE" id="PS50835"/>
    </source>
</evidence>
<dbReference type="PANTHER" id="PTHR23411">
    <property type="entry name" value="TAPASIN"/>
    <property type="match status" value="1"/>
</dbReference>
<dbReference type="InterPro" id="IPR003597">
    <property type="entry name" value="Ig_C1-set"/>
</dbReference>
<dbReference type="GO" id="GO:0005576">
    <property type="term" value="C:extracellular region"/>
    <property type="evidence" value="ECO:0007669"/>
    <property type="project" value="UniProtKB-SubCell"/>
</dbReference>
<feature type="region of interest" description="Disordered" evidence="8">
    <location>
        <begin position="1"/>
        <end position="35"/>
    </location>
</feature>
<dbReference type="FunFam" id="2.60.40.10:FF:000998">
    <property type="entry name" value="Immunoglobulin heavy constant epsilon"/>
    <property type="match status" value="1"/>
</dbReference>
<dbReference type="STRING" id="9402.L5JR68"/>
<dbReference type="InParanoid" id="L5JR68"/>
<dbReference type="Proteomes" id="UP000010552">
    <property type="component" value="Unassembled WGS sequence"/>
</dbReference>
<dbReference type="FunFam" id="2.60.40.10:FF:001690">
    <property type="entry name" value="Immunoglobulin heavy constant epsilon"/>
    <property type="match status" value="1"/>
</dbReference>
<dbReference type="InterPro" id="IPR007110">
    <property type="entry name" value="Ig-like_dom"/>
</dbReference>
<name>L5JR68_PTEAL</name>
<evidence type="ECO:0000256" key="3">
    <source>
        <dbReference type="ARBA" id="ARBA00022475"/>
    </source>
</evidence>
<organism evidence="10 11">
    <name type="scientific">Pteropus alecto</name>
    <name type="common">Black flying fox</name>
    <dbReference type="NCBI Taxonomy" id="9402"/>
    <lineage>
        <taxon>Eukaryota</taxon>
        <taxon>Metazoa</taxon>
        <taxon>Chordata</taxon>
        <taxon>Craniata</taxon>
        <taxon>Vertebrata</taxon>
        <taxon>Euteleostomi</taxon>
        <taxon>Mammalia</taxon>
        <taxon>Eutheria</taxon>
        <taxon>Laurasiatheria</taxon>
        <taxon>Chiroptera</taxon>
        <taxon>Yinpterochiroptera</taxon>
        <taxon>Pteropodoidea</taxon>
        <taxon>Pteropodidae</taxon>
        <taxon>Pteropodinae</taxon>
        <taxon>Pteropus</taxon>
    </lineage>
</organism>
<evidence type="ECO:0000313" key="10">
    <source>
        <dbReference type="EMBL" id="ELK01276.1"/>
    </source>
</evidence>
<dbReference type="InterPro" id="IPR050380">
    <property type="entry name" value="Immune_Resp_Modulators"/>
</dbReference>
<feature type="domain" description="Ig-like" evidence="9">
    <location>
        <begin position="38"/>
        <end position="128"/>
    </location>
</feature>